<comment type="caution">
    <text evidence="1">The sequence shown here is derived from an EMBL/GenBank/DDBJ whole genome shotgun (WGS) entry which is preliminary data.</text>
</comment>
<dbReference type="EMBL" id="MUAJ01000032">
    <property type="protein sequence ID" value="OOR10091.1"/>
    <property type="molecule type" value="Genomic_DNA"/>
</dbReference>
<evidence type="ECO:0008006" key="3">
    <source>
        <dbReference type="Google" id="ProtNLM"/>
    </source>
</evidence>
<evidence type="ECO:0000313" key="1">
    <source>
        <dbReference type="EMBL" id="OOR10091.1"/>
    </source>
</evidence>
<dbReference type="RefSeq" id="WP_078205312.1">
    <property type="nucleotide sequence ID" value="NZ_MUAJ01000032.1"/>
</dbReference>
<sequence length="252" mass="30017">MLKKEKYEIKFFLKLHRVLNEKFELNCEIIEEFDIKLKDVDETYIQFIDTNNRDMYTQGLILRNRIKREENTCELTYKKRYEIVKDDIQGALEKAKEDGFVVDKNEFNVEIDWGLTNKILNIVYKPDKQPQLSGLELPSVETLREMFFNNGPQIFFDSGKEIINHSVVYVPVFSRKFKGTFKNKEINLEIWSMAECKEPIVEISLEKFKSDEKDEANQYYNELKELLSTKVNEGWILKGKFSKTDWVMKKCK</sequence>
<reference evidence="1 2" key="1">
    <citation type="submission" date="2017-01" db="EMBL/GenBank/DDBJ databases">
        <title>Bacillus cereus isolates.</title>
        <authorList>
            <person name="Beno S.M."/>
        </authorList>
    </citation>
    <scope>NUCLEOTIDE SEQUENCE [LARGE SCALE GENOMIC DNA]</scope>
    <source>
        <strain evidence="1 2">FSL H8-0485</strain>
    </source>
</reference>
<gene>
    <name evidence="1" type="ORF">BW897_24450</name>
</gene>
<accession>A0A1S9TKI6</accession>
<name>A0A1S9TKI6_BACCE</name>
<evidence type="ECO:0000313" key="2">
    <source>
        <dbReference type="Proteomes" id="UP000190906"/>
    </source>
</evidence>
<dbReference type="AlphaFoldDB" id="A0A1S9TKI6"/>
<proteinExistence type="predicted"/>
<dbReference type="Proteomes" id="UP000190906">
    <property type="component" value="Unassembled WGS sequence"/>
</dbReference>
<protein>
    <recommendedName>
        <fullName evidence="3">CYTH domain-containing protein</fullName>
    </recommendedName>
</protein>
<organism evidence="1 2">
    <name type="scientific">Bacillus cereus</name>
    <dbReference type="NCBI Taxonomy" id="1396"/>
    <lineage>
        <taxon>Bacteria</taxon>
        <taxon>Bacillati</taxon>
        <taxon>Bacillota</taxon>
        <taxon>Bacilli</taxon>
        <taxon>Bacillales</taxon>
        <taxon>Bacillaceae</taxon>
        <taxon>Bacillus</taxon>
        <taxon>Bacillus cereus group</taxon>
    </lineage>
</organism>